<proteinExistence type="predicted"/>
<name>A0A069QE60_HOYLO</name>
<sequence length="132" mass="15449">MRTLTLSIVLIWLSIASLSAQGRRWNVELSFKKAGITGLCIIDTVEQQPRGTIFNEFGLKMVDFACMPNGKVKLYNLVPMLNKWYIRRVLRHDLQQIVPQLVTRDSLTYENPKRHITYRFKPLKPTEDETER</sequence>
<accession>A0A069QE60</accession>
<dbReference type="EMBL" id="JNGW01000129">
    <property type="protein sequence ID" value="KDR50967.1"/>
    <property type="molecule type" value="Genomic_DNA"/>
</dbReference>
<reference evidence="1 2" key="1">
    <citation type="submission" date="2013-08" db="EMBL/GenBank/DDBJ databases">
        <authorList>
            <person name="Weinstock G."/>
            <person name="Sodergren E."/>
            <person name="Wylie T."/>
            <person name="Fulton L."/>
            <person name="Fulton R."/>
            <person name="Fronick C."/>
            <person name="O'Laughlin M."/>
            <person name="Godfrey J."/>
            <person name="Miner T."/>
            <person name="Herter B."/>
            <person name="Appelbaum E."/>
            <person name="Cordes M."/>
            <person name="Lek S."/>
            <person name="Wollam A."/>
            <person name="Pepin K.H."/>
            <person name="Palsikar V.B."/>
            <person name="Mitreva M."/>
            <person name="Wilson R.K."/>
        </authorList>
    </citation>
    <scope>NUCLEOTIDE SEQUENCE [LARGE SCALE GENOMIC DNA]</scope>
    <source>
        <strain evidence="1 2">ATCC 15930</strain>
    </source>
</reference>
<evidence type="ECO:0000313" key="1">
    <source>
        <dbReference type="EMBL" id="KDR50967.1"/>
    </source>
</evidence>
<dbReference type="Proteomes" id="UP000027442">
    <property type="component" value="Unassembled WGS sequence"/>
</dbReference>
<dbReference type="AlphaFoldDB" id="A0A069QE60"/>
<keyword evidence="2" id="KW-1185">Reference proteome</keyword>
<organism evidence="1 2">
    <name type="scientific">Hoylesella loescheii DSM 19665 = JCM 12249 = ATCC 15930</name>
    <dbReference type="NCBI Taxonomy" id="1122985"/>
    <lineage>
        <taxon>Bacteria</taxon>
        <taxon>Pseudomonadati</taxon>
        <taxon>Bacteroidota</taxon>
        <taxon>Bacteroidia</taxon>
        <taxon>Bacteroidales</taxon>
        <taxon>Prevotellaceae</taxon>
        <taxon>Hoylesella</taxon>
    </lineage>
</organism>
<dbReference type="PATRIC" id="fig|1122985.7.peg.3093"/>
<dbReference type="HOGENOM" id="CLU_138521_0_0_10"/>
<evidence type="ECO:0000313" key="2">
    <source>
        <dbReference type="Proteomes" id="UP000027442"/>
    </source>
</evidence>
<gene>
    <name evidence="1" type="ORF">HMPREF1991_02991</name>
</gene>
<comment type="caution">
    <text evidence="1">The sequence shown here is derived from an EMBL/GenBank/DDBJ whole genome shotgun (WGS) entry which is preliminary data.</text>
</comment>
<protein>
    <submittedName>
        <fullName evidence="1">Uncharacterized protein</fullName>
    </submittedName>
</protein>